<dbReference type="PANTHER" id="PTHR13055:SF12">
    <property type="entry name" value="LD40707P"/>
    <property type="match status" value="1"/>
</dbReference>
<dbReference type="OrthoDB" id="6285106at2759"/>
<reference evidence="6" key="1">
    <citation type="submission" date="2022-01" db="EMBL/GenBank/DDBJ databases">
        <authorList>
            <person name="King R."/>
        </authorList>
    </citation>
    <scope>NUCLEOTIDE SEQUENCE</scope>
</reference>
<organism evidence="6 7">
    <name type="scientific">Ceutorhynchus assimilis</name>
    <name type="common">cabbage seed weevil</name>
    <dbReference type="NCBI Taxonomy" id="467358"/>
    <lineage>
        <taxon>Eukaryota</taxon>
        <taxon>Metazoa</taxon>
        <taxon>Ecdysozoa</taxon>
        <taxon>Arthropoda</taxon>
        <taxon>Hexapoda</taxon>
        <taxon>Insecta</taxon>
        <taxon>Pterygota</taxon>
        <taxon>Neoptera</taxon>
        <taxon>Endopterygota</taxon>
        <taxon>Coleoptera</taxon>
        <taxon>Polyphaga</taxon>
        <taxon>Cucujiformia</taxon>
        <taxon>Curculionidae</taxon>
        <taxon>Ceutorhynchinae</taxon>
        <taxon>Ceutorhynchus</taxon>
    </lineage>
</organism>
<gene>
    <name evidence="6" type="ORF">CEUTPL_LOCUS6592</name>
</gene>
<evidence type="ECO:0000256" key="2">
    <source>
        <dbReference type="ARBA" id="ARBA00022692"/>
    </source>
</evidence>
<sequence length="560" mass="63851">MAKDRYHYLRVSTICMCLCYLIVFIGYCSAANDNALFYYDTDSSHTRIEHSIHIELEENSHNPRKRDVEVESPLTVTSSTTAAVAVVQNNKSEKVVPWKSQPKLTPPINLSNKQYSILGANGTGQRRNISLPKEPPSLTHNIGPSVNTPVKSITETTVSHEDEATIYPGKLTPEEVEVGDGINEKDLDENNITDFKTDNHIFYNSTTYNDPNIGKQLWVDLEKRSDVKINDLLSASHRRAATVKLSFEFPFYGRFIKNVTIATGGFLYTGNYVHSWLAATQYIAPLMANFDTGLSNDSFVKYVDNGTAFTVEWQRVALQDKPSQEFTFQTTLHKNGNIVFVYKNIPFAIENINDQLHPVKVGLSDAYILDRTVFYVRRKTIYEYHRVTFNKEEIKNWTSIYLTALPTCLDLLNCTSCTYNKLNMNCTWCPSSNQCSTGQDRNRQFWIDKGCELRNITSEPSCFDDEKLSDSLNYEVQEASKLMDDDYIGRVPRQTNNRLGTSGYLAVIFLIAMVVGISLWGAYAYKNPHTTSGQILIRYRPSQWRWRRGEARYTAATIHM</sequence>
<dbReference type="Proteomes" id="UP001152799">
    <property type="component" value="Chromosome 3"/>
</dbReference>
<dbReference type="AlphaFoldDB" id="A0A9P0DM86"/>
<protein>
    <recommendedName>
        <fullName evidence="8">Plexin domain-containing protein 2</fullName>
    </recommendedName>
</protein>
<keyword evidence="5" id="KW-0472">Membrane</keyword>
<evidence type="ECO:0008006" key="8">
    <source>
        <dbReference type="Google" id="ProtNLM"/>
    </source>
</evidence>
<keyword evidence="3" id="KW-0732">Signal</keyword>
<comment type="subcellular location">
    <subcellularLocation>
        <location evidence="1">Membrane</location>
        <topology evidence="1">Single-pass type I membrane protein</topology>
    </subcellularLocation>
</comment>
<keyword evidence="2 5" id="KW-0812">Transmembrane</keyword>
<dbReference type="EMBL" id="OU892279">
    <property type="protein sequence ID" value="CAH1127814.1"/>
    <property type="molecule type" value="Genomic_DNA"/>
</dbReference>
<evidence type="ECO:0000256" key="5">
    <source>
        <dbReference type="SAM" id="Phobius"/>
    </source>
</evidence>
<evidence type="ECO:0000256" key="4">
    <source>
        <dbReference type="ARBA" id="ARBA00022989"/>
    </source>
</evidence>
<evidence type="ECO:0000256" key="1">
    <source>
        <dbReference type="ARBA" id="ARBA00004479"/>
    </source>
</evidence>
<evidence type="ECO:0000313" key="6">
    <source>
        <dbReference type="EMBL" id="CAH1127814.1"/>
    </source>
</evidence>
<keyword evidence="7" id="KW-1185">Reference proteome</keyword>
<name>A0A9P0DM86_9CUCU</name>
<feature type="transmembrane region" description="Helical" evidence="5">
    <location>
        <begin position="503"/>
        <end position="525"/>
    </location>
</feature>
<feature type="transmembrane region" description="Helical" evidence="5">
    <location>
        <begin position="7"/>
        <end position="27"/>
    </location>
</feature>
<dbReference type="GO" id="GO:0016020">
    <property type="term" value="C:membrane"/>
    <property type="evidence" value="ECO:0007669"/>
    <property type="project" value="UniProtKB-SubCell"/>
</dbReference>
<accession>A0A9P0DM86</accession>
<proteinExistence type="predicted"/>
<keyword evidence="4 5" id="KW-1133">Transmembrane helix</keyword>
<dbReference type="PANTHER" id="PTHR13055">
    <property type="entry name" value="TUMOR ENDOTHELIAL MARKER 7 RELATED"/>
    <property type="match status" value="1"/>
</dbReference>
<evidence type="ECO:0000313" key="7">
    <source>
        <dbReference type="Proteomes" id="UP001152799"/>
    </source>
</evidence>
<evidence type="ECO:0000256" key="3">
    <source>
        <dbReference type="ARBA" id="ARBA00022729"/>
    </source>
</evidence>
<dbReference type="InterPro" id="IPR031152">
    <property type="entry name" value="PLXDC"/>
</dbReference>